<feature type="domain" description="N-acetyltransferase" evidence="2">
    <location>
        <begin position="1"/>
        <end position="168"/>
    </location>
</feature>
<dbReference type="Gene3D" id="3.40.630.30">
    <property type="match status" value="1"/>
</dbReference>
<sequence length="168" mass="18387">MELRDALQGERSFIREQRVNAYREHAESVPDAHWQALARALASEADNQPGVELIVAVIDGNIAGSVALFPADSDAYEGNVDRVDYPEIRMLAVSPEYRGKGVASALLKECMARAKSSGCKAIGLHTGEFMTNAIKLYEKLGFKRLPQYDFQPAGDGITVKAFRLSLEG</sequence>
<dbReference type="InterPro" id="IPR000182">
    <property type="entry name" value="GNAT_dom"/>
</dbReference>
<dbReference type="SUPFAM" id="SSF55729">
    <property type="entry name" value="Acyl-CoA N-acyltransferases (Nat)"/>
    <property type="match status" value="1"/>
</dbReference>
<gene>
    <name evidence="3" type="ORF">EAV92_18620</name>
</gene>
<proteinExistence type="predicted"/>
<accession>A0A3G3K5F6</accession>
<evidence type="ECO:0000313" key="4">
    <source>
        <dbReference type="Proteomes" id="UP000269097"/>
    </source>
</evidence>
<dbReference type="InterPro" id="IPR016181">
    <property type="entry name" value="Acyl_CoA_acyltransferase"/>
</dbReference>
<reference evidence="3 4" key="1">
    <citation type="submission" date="2018-10" db="EMBL/GenBank/DDBJ databases">
        <title>Genome Sequence of Cohnella sp.</title>
        <authorList>
            <person name="Srinivasan S."/>
            <person name="Kim M.K."/>
        </authorList>
    </citation>
    <scope>NUCLEOTIDE SEQUENCE [LARGE SCALE GENOMIC DNA]</scope>
    <source>
        <strain evidence="3 4">18JY8-7</strain>
    </source>
</reference>
<dbReference type="PROSITE" id="PS51186">
    <property type="entry name" value="GNAT"/>
    <property type="match status" value="1"/>
</dbReference>
<evidence type="ECO:0000259" key="2">
    <source>
        <dbReference type="PROSITE" id="PS51186"/>
    </source>
</evidence>
<dbReference type="CDD" id="cd04301">
    <property type="entry name" value="NAT_SF"/>
    <property type="match status" value="1"/>
</dbReference>
<evidence type="ECO:0000313" key="3">
    <source>
        <dbReference type="EMBL" id="AYQ75726.1"/>
    </source>
</evidence>
<dbReference type="PANTHER" id="PTHR13947">
    <property type="entry name" value="GNAT FAMILY N-ACETYLTRANSFERASE"/>
    <property type="match status" value="1"/>
</dbReference>
<dbReference type="KEGG" id="coh:EAV92_18620"/>
<dbReference type="RefSeq" id="WP_123043806.1">
    <property type="nucleotide sequence ID" value="NZ_CP033433.1"/>
</dbReference>
<organism evidence="3 4">
    <name type="scientific">Cohnella candidum</name>
    <dbReference type="NCBI Taxonomy" id="2674991"/>
    <lineage>
        <taxon>Bacteria</taxon>
        <taxon>Bacillati</taxon>
        <taxon>Bacillota</taxon>
        <taxon>Bacilli</taxon>
        <taxon>Bacillales</taxon>
        <taxon>Paenibacillaceae</taxon>
        <taxon>Cohnella</taxon>
    </lineage>
</organism>
<evidence type="ECO:0000256" key="1">
    <source>
        <dbReference type="ARBA" id="ARBA00022679"/>
    </source>
</evidence>
<dbReference type="Proteomes" id="UP000269097">
    <property type="component" value="Chromosome"/>
</dbReference>
<dbReference type="PANTHER" id="PTHR13947:SF37">
    <property type="entry name" value="LD18367P"/>
    <property type="match status" value="1"/>
</dbReference>
<dbReference type="Pfam" id="PF00583">
    <property type="entry name" value="Acetyltransf_1"/>
    <property type="match status" value="1"/>
</dbReference>
<protein>
    <submittedName>
        <fullName evidence="3">GNAT family N-acetyltransferase</fullName>
    </submittedName>
</protein>
<dbReference type="InterPro" id="IPR050769">
    <property type="entry name" value="NAT_camello-type"/>
</dbReference>
<dbReference type="AlphaFoldDB" id="A0A3G3K5F6"/>
<dbReference type="GO" id="GO:0008080">
    <property type="term" value="F:N-acetyltransferase activity"/>
    <property type="evidence" value="ECO:0007669"/>
    <property type="project" value="InterPro"/>
</dbReference>
<name>A0A3G3K5F6_9BACL</name>
<keyword evidence="1 3" id="KW-0808">Transferase</keyword>
<dbReference type="EMBL" id="CP033433">
    <property type="protein sequence ID" value="AYQ75726.1"/>
    <property type="molecule type" value="Genomic_DNA"/>
</dbReference>
<keyword evidence="4" id="KW-1185">Reference proteome</keyword>